<evidence type="ECO:0000313" key="5">
    <source>
        <dbReference type="Proteomes" id="UP000002316"/>
    </source>
</evidence>
<feature type="compositionally biased region" description="Low complexity" evidence="1">
    <location>
        <begin position="189"/>
        <end position="199"/>
    </location>
</feature>
<reference evidence="5" key="1">
    <citation type="journal article" date="2010" name="PLoS Negl. Trop. Dis.">
        <title>The genome sequence of Trypanosoma brucei gambiense, causative agent of chronic human african trypanosomiasis.</title>
        <authorList>
            <person name="Jackson A.P."/>
            <person name="Sanders M."/>
            <person name="Berry A."/>
            <person name="McQuillan J."/>
            <person name="Aslett M.A."/>
            <person name="Quail M.A."/>
            <person name="Chukualim B."/>
            <person name="Capewell P."/>
            <person name="MacLeod A."/>
            <person name="Melville S.E."/>
            <person name="Gibson W."/>
            <person name="Barry J.D."/>
            <person name="Berriman M."/>
            <person name="Hertz-Fowler C."/>
        </authorList>
    </citation>
    <scope>NUCLEOTIDE SEQUENCE [LARGE SCALE GENOMIC DNA]</scope>
    <source>
        <strain evidence="5">MHOM/CI/86/DAL972</strain>
    </source>
</reference>
<sequence>MSVSFVSFTRFVATVVTLSLHNFFLKIFFHITALKDLMRRIACVRLNVGLCRCLAHDAASGVAPPSNGVKDQHAVGRGVVLPAVRAAMCVARPCPMFAATITSNEIPHYDDPCVVWREYFSLQYRKPYYHHLVTNVTTFEVPEGFTTRFPTYHRRQKLFVDEANRVFRNSGSPGVKTNGIVGNTDGFGSSSSSCSGFPPDVNPPPPSGPSPHGVSGLKHKLAAYGAGGLLLYLIVHNILLAIIFFTLYFLHIDVVAYARSYGFKVGKEDGTSEAPSTDVDSGNGKGEKKYPSFWTALALSILLNKLLVPLEVAVTVVLAPRLVPRLQPIAARVIPRVKSIIAGCKAGK</sequence>
<feature type="compositionally biased region" description="Pro residues" evidence="1">
    <location>
        <begin position="200"/>
        <end position="209"/>
    </location>
</feature>
<dbReference type="GeneID" id="23865014"/>
<feature type="region of interest" description="Disordered" evidence="1">
    <location>
        <begin position="267"/>
        <end position="286"/>
    </location>
</feature>
<feature type="transmembrane region" description="Helical" evidence="2">
    <location>
        <begin position="12"/>
        <end position="31"/>
    </location>
</feature>
<accession>D0A0B3</accession>
<organism evidence="4 5">
    <name type="scientific">Trypanosoma brucei gambiense (strain MHOM/CI/86/DAL972)</name>
    <dbReference type="NCBI Taxonomy" id="679716"/>
    <lineage>
        <taxon>Eukaryota</taxon>
        <taxon>Discoba</taxon>
        <taxon>Euglenozoa</taxon>
        <taxon>Kinetoplastea</taxon>
        <taxon>Metakinetoplastina</taxon>
        <taxon>Trypanosomatida</taxon>
        <taxon>Trypanosomatidae</taxon>
        <taxon>Trypanosoma</taxon>
    </lineage>
</organism>
<dbReference type="InterPro" id="IPR009688">
    <property type="entry name" value="FAM210A/B-like_dom"/>
</dbReference>
<dbReference type="Pfam" id="PF06916">
    <property type="entry name" value="FAM210A-B_dom"/>
    <property type="match status" value="1"/>
</dbReference>
<feature type="domain" description="WW" evidence="3">
    <location>
        <begin position="116"/>
        <end position="142"/>
    </location>
</feature>
<gene>
    <name evidence="4" type="ORF">TbgDal_X17740</name>
</gene>
<feature type="region of interest" description="Disordered" evidence="1">
    <location>
        <begin position="189"/>
        <end position="213"/>
    </location>
</feature>
<proteinExistence type="predicted"/>
<dbReference type="AlphaFoldDB" id="D0A0B3"/>
<name>D0A0B3_TRYB9</name>
<dbReference type="RefSeq" id="XP_011778935.1">
    <property type="nucleotide sequence ID" value="XM_011780633.1"/>
</dbReference>
<protein>
    <recommendedName>
        <fullName evidence="3">WW domain-containing protein</fullName>
    </recommendedName>
</protein>
<dbReference type="GO" id="GO:0005739">
    <property type="term" value="C:mitochondrion"/>
    <property type="evidence" value="ECO:0007669"/>
    <property type="project" value="TreeGrafter"/>
</dbReference>
<dbReference type="PANTHER" id="PTHR21377">
    <property type="entry name" value="PROTEIN FAM210B, MITOCHONDRIAL"/>
    <property type="match status" value="1"/>
</dbReference>
<keyword evidence="2" id="KW-0812">Transmembrane</keyword>
<keyword evidence="2" id="KW-1133">Transmembrane helix</keyword>
<dbReference type="PROSITE" id="PS01159">
    <property type="entry name" value="WW_DOMAIN_1"/>
    <property type="match status" value="1"/>
</dbReference>
<evidence type="ECO:0000313" key="4">
    <source>
        <dbReference type="EMBL" id="CBH16671.1"/>
    </source>
</evidence>
<dbReference type="PANTHER" id="PTHR21377:SF0">
    <property type="entry name" value="PROTEIN FAM210B, MITOCHONDRIAL"/>
    <property type="match status" value="1"/>
</dbReference>
<evidence type="ECO:0000256" key="2">
    <source>
        <dbReference type="SAM" id="Phobius"/>
    </source>
</evidence>
<dbReference type="KEGG" id="tbg:TbgDal_X17740"/>
<dbReference type="InterPro" id="IPR001202">
    <property type="entry name" value="WW_dom"/>
</dbReference>
<evidence type="ECO:0000256" key="1">
    <source>
        <dbReference type="SAM" id="MobiDB-lite"/>
    </source>
</evidence>
<dbReference type="EMBL" id="FN554973">
    <property type="protein sequence ID" value="CBH16671.1"/>
    <property type="molecule type" value="Genomic_DNA"/>
</dbReference>
<evidence type="ECO:0000259" key="3">
    <source>
        <dbReference type="PROSITE" id="PS01159"/>
    </source>
</evidence>
<keyword evidence="2" id="KW-0472">Membrane</keyword>
<dbReference type="Proteomes" id="UP000002316">
    <property type="component" value="Chromosome 10"/>
</dbReference>
<feature type="transmembrane region" description="Helical" evidence="2">
    <location>
        <begin position="293"/>
        <end position="319"/>
    </location>
</feature>
<dbReference type="VEuPathDB" id="TriTrypDB:Tbg972.10.17740"/>
<dbReference type="OrthoDB" id="271304at2759"/>
<dbReference type="InterPro" id="IPR045866">
    <property type="entry name" value="FAM210A/B-like"/>
</dbReference>
<feature type="transmembrane region" description="Helical" evidence="2">
    <location>
        <begin position="229"/>
        <end position="250"/>
    </location>
</feature>